<dbReference type="EMBL" id="CAEZZA010000148">
    <property type="protein sequence ID" value="CAB4754355.1"/>
    <property type="molecule type" value="Genomic_DNA"/>
</dbReference>
<accession>A0A6J6U4U4</accession>
<dbReference type="GO" id="GO:0016020">
    <property type="term" value="C:membrane"/>
    <property type="evidence" value="ECO:0007669"/>
    <property type="project" value="UniProtKB-SubCell"/>
</dbReference>
<dbReference type="Pfam" id="PF02104">
    <property type="entry name" value="SURF1"/>
    <property type="match status" value="1"/>
</dbReference>
<dbReference type="InterPro" id="IPR002994">
    <property type="entry name" value="Surf1/Shy1"/>
</dbReference>
<keyword evidence="2 5" id="KW-0812">Transmembrane</keyword>
<dbReference type="CDD" id="cd06662">
    <property type="entry name" value="SURF1"/>
    <property type="match status" value="1"/>
</dbReference>
<reference evidence="6" key="1">
    <citation type="submission" date="2020-05" db="EMBL/GenBank/DDBJ databases">
        <authorList>
            <person name="Chiriac C."/>
            <person name="Salcher M."/>
            <person name="Ghai R."/>
            <person name="Kavagutti S V."/>
        </authorList>
    </citation>
    <scope>NUCLEOTIDE SEQUENCE</scope>
</reference>
<name>A0A6J6U4U4_9ZZZZ</name>
<proteinExistence type="predicted"/>
<organism evidence="6">
    <name type="scientific">freshwater metagenome</name>
    <dbReference type="NCBI Taxonomy" id="449393"/>
    <lineage>
        <taxon>unclassified sequences</taxon>
        <taxon>metagenomes</taxon>
        <taxon>ecological metagenomes</taxon>
    </lineage>
</organism>
<comment type="subcellular location">
    <subcellularLocation>
        <location evidence="1">Membrane</location>
    </subcellularLocation>
</comment>
<evidence type="ECO:0000313" key="7">
    <source>
        <dbReference type="EMBL" id="CAB5030585.1"/>
    </source>
</evidence>
<evidence type="ECO:0000256" key="2">
    <source>
        <dbReference type="ARBA" id="ARBA00022692"/>
    </source>
</evidence>
<evidence type="ECO:0000313" key="6">
    <source>
        <dbReference type="EMBL" id="CAB4754355.1"/>
    </source>
</evidence>
<dbReference type="AlphaFoldDB" id="A0A6J6U4U4"/>
<dbReference type="EMBL" id="CAFBPJ010000250">
    <property type="protein sequence ID" value="CAB5030585.1"/>
    <property type="molecule type" value="Genomic_DNA"/>
</dbReference>
<feature type="transmembrane region" description="Helical" evidence="5">
    <location>
        <begin position="217"/>
        <end position="239"/>
    </location>
</feature>
<keyword evidence="4 5" id="KW-0472">Membrane</keyword>
<evidence type="ECO:0000256" key="3">
    <source>
        <dbReference type="ARBA" id="ARBA00022989"/>
    </source>
</evidence>
<dbReference type="InterPro" id="IPR045214">
    <property type="entry name" value="Surf1/Surf4"/>
</dbReference>
<keyword evidence="3 5" id="KW-1133">Transmembrane helix</keyword>
<evidence type="ECO:0000256" key="4">
    <source>
        <dbReference type="ARBA" id="ARBA00023136"/>
    </source>
</evidence>
<evidence type="ECO:0000256" key="5">
    <source>
        <dbReference type="SAM" id="Phobius"/>
    </source>
</evidence>
<gene>
    <name evidence="6" type="ORF">UFOPK2809_01046</name>
    <name evidence="7" type="ORF">UFOPK4092_01577</name>
</gene>
<sequence length="260" mass="28178">MSKRPTPSALLRTALTPRWVGFAVLATIFMIGCVALGRWQWDRTQDIIQAEQASRSAPRAIEEVAVPGGNLANELIGQPVFAKGSYEAADQLLVLNRAFADRPGVWVVTPLRLADGSLIAVLRGWLPDPTAPGLVPPAVDVVVTGVVQPDEGFYAEARPDPGTLVAISSVELRKLWGPETRPGYITLTTQQPTFTPGPTPVPPTVVTGNVAFPIQNLFYAIQWLIFAAFASFVYGRWLWRDAQEVNSNDAADFTNTVTPS</sequence>
<dbReference type="PANTHER" id="PTHR23427:SF2">
    <property type="entry name" value="SURFEIT LOCUS PROTEIN 1"/>
    <property type="match status" value="1"/>
</dbReference>
<dbReference type="PROSITE" id="PS50895">
    <property type="entry name" value="SURF1"/>
    <property type="match status" value="1"/>
</dbReference>
<dbReference type="PROSITE" id="PS51257">
    <property type="entry name" value="PROKAR_LIPOPROTEIN"/>
    <property type="match status" value="1"/>
</dbReference>
<evidence type="ECO:0000256" key="1">
    <source>
        <dbReference type="ARBA" id="ARBA00004370"/>
    </source>
</evidence>
<protein>
    <submittedName>
        <fullName evidence="6">Unannotated protein</fullName>
    </submittedName>
</protein>
<feature type="transmembrane region" description="Helical" evidence="5">
    <location>
        <begin position="20"/>
        <end position="39"/>
    </location>
</feature>
<dbReference type="PANTHER" id="PTHR23427">
    <property type="entry name" value="SURFEIT LOCUS PROTEIN"/>
    <property type="match status" value="1"/>
</dbReference>